<evidence type="ECO:0000256" key="1">
    <source>
        <dbReference type="SAM" id="MobiDB-lite"/>
    </source>
</evidence>
<proteinExistence type="predicted"/>
<feature type="region of interest" description="Disordered" evidence="1">
    <location>
        <begin position="1"/>
        <end position="71"/>
    </location>
</feature>
<reference evidence="2" key="2">
    <citation type="submission" date="2023-01" db="EMBL/GenBank/DDBJ databases">
        <authorList>
            <person name="Sun Q."/>
            <person name="Evtushenko L."/>
        </authorList>
    </citation>
    <scope>NUCLEOTIDE SEQUENCE</scope>
    <source>
        <strain evidence="2">VKM B-1499</strain>
    </source>
</reference>
<keyword evidence="3" id="KW-1185">Reference proteome</keyword>
<organism evidence="2 3">
    <name type="scientific">Brevundimonas intermedia</name>
    <dbReference type="NCBI Taxonomy" id="74315"/>
    <lineage>
        <taxon>Bacteria</taxon>
        <taxon>Pseudomonadati</taxon>
        <taxon>Pseudomonadota</taxon>
        <taxon>Alphaproteobacteria</taxon>
        <taxon>Caulobacterales</taxon>
        <taxon>Caulobacteraceae</taxon>
        <taxon>Brevundimonas</taxon>
    </lineage>
</organism>
<evidence type="ECO:0000313" key="3">
    <source>
        <dbReference type="Proteomes" id="UP001143509"/>
    </source>
</evidence>
<evidence type="ECO:0000313" key="2">
    <source>
        <dbReference type="EMBL" id="GLK47995.1"/>
    </source>
</evidence>
<protein>
    <submittedName>
        <fullName evidence="2">Uncharacterized protein</fullName>
    </submittedName>
</protein>
<sequence>MKIDSGPLSEACGEQEAASIAAPKDPGGLLPAGFIARPQPRRRQGAGSDALPIGGDERRLRASDAMARKSG</sequence>
<reference evidence="2" key="1">
    <citation type="journal article" date="2014" name="Int. J. Syst. Evol. Microbiol.">
        <title>Complete genome of a new Firmicutes species belonging to the dominant human colonic microbiota ('Ruminococcus bicirculans') reveals two chromosomes and a selective capacity to utilize plant glucans.</title>
        <authorList>
            <consortium name="NISC Comparative Sequencing Program"/>
            <person name="Wegmann U."/>
            <person name="Louis P."/>
            <person name="Goesmann A."/>
            <person name="Henrissat B."/>
            <person name="Duncan S.H."/>
            <person name="Flint H.J."/>
        </authorList>
    </citation>
    <scope>NUCLEOTIDE SEQUENCE</scope>
    <source>
        <strain evidence="2">VKM B-1499</strain>
    </source>
</reference>
<dbReference type="EMBL" id="BSFD01000002">
    <property type="protein sequence ID" value="GLK47995.1"/>
    <property type="molecule type" value="Genomic_DNA"/>
</dbReference>
<accession>A0ABQ5T5E3</accession>
<comment type="caution">
    <text evidence="2">The sequence shown here is derived from an EMBL/GenBank/DDBJ whole genome shotgun (WGS) entry which is preliminary data.</text>
</comment>
<gene>
    <name evidence="2" type="ORF">GCM10017620_09680</name>
</gene>
<name>A0ABQ5T5E3_9CAUL</name>
<dbReference type="Proteomes" id="UP001143509">
    <property type="component" value="Unassembled WGS sequence"/>
</dbReference>